<evidence type="ECO:0000256" key="5">
    <source>
        <dbReference type="ARBA" id="ARBA00023242"/>
    </source>
</evidence>
<dbReference type="PANTHER" id="PTHR28538">
    <property type="entry name" value="INTEGRAL INNER NUCLEAR MEMBRANE PROTEIN IMA1"/>
    <property type="match status" value="1"/>
</dbReference>
<dbReference type="InParanoid" id="F8PF16"/>
<keyword evidence="2 6" id="KW-0812">Transmembrane</keyword>
<dbReference type="InterPro" id="IPR042321">
    <property type="entry name" value="Ima1"/>
</dbReference>
<keyword evidence="4 6" id="KW-0472">Membrane</keyword>
<dbReference type="HOGENOM" id="CLU_036826_0_0_1"/>
<keyword evidence="3 6" id="KW-1133">Transmembrane helix</keyword>
<dbReference type="GO" id="GO:0071765">
    <property type="term" value="P:nuclear inner membrane organization"/>
    <property type="evidence" value="ECO:0007669"/>
    <property type="project" value="InterPro"/>
</dbReference>
<feature type="transmembrane region" description="Helical" evidence="6">
    <location>
        <begin position="218"/>
        <end position="240"/>
    </location>
</feature>
<protein>
    <recommendedName>
        <fullName evidence="7">Ima1 N-terminal domain-containing protein</fullName>
    </recommendedName>
</protein>
<feature type="transmembrane region" description="Helical" evidence="6">
    <location>
        <begin position="506"/>
        <end position="523"/>
    </location>
</feature>
<feature type="transmembrane region" description="Helical" evidence="6">
    <location>
        <begin position="305"/>
        <end position="327"/>
    </location>
</feature>
<evidence type="ECO:0000259" key="7">
    <source>
        <dbReference type="Pfam" id="PF09779"/>
    </source>
</evidence>
<dbReference type="AlphaFoldDB" id="F8PF16"/>
<proteinExistence type="predicted"/>
<dbReference type="GO" id="GO:0034506">
    <property type="term" value="C:chromosome, centromeric core domain"/>
    <property type="evidence" value="ECO:0007669"/>
    <property type="project" value="TreeGrafter"/>
</dbReference>
<accession>F8PF16</accession>
<keyword evidence="9" id="KW-1185">Reference proteome</keyword>
<dbReference type="GO" id="GO:0034992">
    <property type="term" value="C:microtubule organizing center attachment site"/>
    <property type="evidence" value="ECO:0007669"/>
    <property type="project" value="TreeGrafter"/>
</dbReference>
<keyword evidence="5" id="KW-0539">Nucleus</keyword>
<organism evidence="9">
    <name type="scientific">Serpula lacrymans var. lacrymans (strain S7.3)</name>
    <name type="common">Dry rot fungus</name>
    <dbReference type="NCBI Taxonomy" id="936435"/>
    <lineage>
        <taxon>Eukaryota</taxon>
        <taxon>Fungi</taxon>
        <taxon>Dikarya</taxon>
        <taxon>Basidiomycota</taxon>
        <taxon>Agaricomycotina</taxon>
        <taxon>Agaricomycetes</taxon>
        <taxon>Agaricomycetidae</taxon>
        <taxon>Boletales</taxon>
        <taxon>Coniophorineae</taxon>
        <taxon>Serpulaceae</taxon>
        <taxon>Serpula</taxon>
    </lineage>
</organism>
<dbReference type="Proteomes" id="UP000008063">
    <property type="component" value="Unassembled WGS sequence"/>
</dbReference>
<dbReference type="Pfam" id="PF09779">
    <property type="entry name" value="Ima1_N"/>
    <property type="match status" value="1"/>
</dbReference>
<gene>
    <name evidence="8" type="ORF">SERLA73DRAFT_173911</name>
</gene>
<evidence type="ECO:0000313" key="9">
    <source>
        <dbReference type="Proteomes" id="UP000008063"/>
    </source>
</evidence>
<dbReference type="GO" id="GO:0044732">
    <property type="term" value="C:mitotic spindle pole body"/>
    <property type="evidence" value="ECO:0007669"/>
    <property type="project" value="TreeGrafter"/>
</dbReference>
<evidence type="ECO:0000313" key="8">
    <source>
        <dbReference type="EMBL" id="EGO04689.1"/>
    </source>
</evidence>
<evidence type="ECO:0000256" key="1">
    <source>
        <dbReference type="ARBA" id="ARBA00004473"/>
    </source>
</evidence>
<dbReference type="OrthoDB" id="5966927at2759"/>
<comment type="subcellular location">
    <subcellularLocation>
        <location evidence="1">Nucleus inner membrane</location>
        <topology evidence="1">Multi-pass membrane protein</topology>
    </subcellularLocation>
</comment>
<dbReference type="GO" id="GO:0005637">
    <property type="term" value="C:nuclear inner membrane"/>
    <property type="evidence" value="ECO:0007669"/>
    <property type="project" value="UniProtKB-SubCell"/>
</dbReference>
<dbReference type="InterPro" id="IPR018617">
    <property type="entry name" value="Ima1_N"/>
</dbReference>
<feature type="transmembrane region" description="Helical" evidence="6">
    <location>
        <begin position="193"/>
        <end position="212"/>
    </location>
</feature>
<dbReference type="OMA" id="CQTNQML"/>
<evidence type="ECO:0000256" key="6">
    <source>
        <dbReference type="SAM" id="Phobius"/>
    </source>
</evidence>
<reference evidence="9" key="1">
    <citation type="journal article" date="2011" name="Science">
        <title>The plant cell wall-decomposing machinery underlies the functional diversity of forest fungi.</title>
        <authorList>
            <person name="Eastwood D.C."/>
            <person name="Floudas D."/>
            <person name="Binder M."/>
            <person name="Majcherczyk A."/>
            <person name="Schneider P."/>
            <person name="Aerts A."/>
            <person name="Asiegbu F.O."/>
            <person name="Baker S.E."/>
            <person name="Barry K."/>
            <person name="Bendiksby M."/>
            <person name="Blumentritt M."/>
            <person name="Coutinho P.M."/>
            <person name="Cullen D."/>
            <person name="de Vries R.P."/>
            <person name="Gathman A."/>
            <person name="Goodell B."/>
            <person name="Henrissat B."/>
            <person name="Ihrmark K."/>
            <person name="Kauserud H."/>
            <person name="Kohler A."/>
            <person name="LaButti K."/>
            <person name="Lapidus A."/>
            <person name="Lavin J.L."/>
            <person name="Lee Y.-H."/>
            <person name="Lindquist E."/>
            <person name="Lilly W."/>
            <person name="Lucas S."/>
            <person name="Morin E."/>
            <person name="Murat C."/>
            <person name="Oguiza J.A."/>
            <person name="Park J."/>
            <person name="Pisabarro A.G."/>
            <person name="Riley R."/>
            <person name="Rosling A."/>
            <person name="Salamov A."/>
            <person name="Schmidt O."/>
            <person name="Schmutz J."/>
            <person name="Skrede I."/>
            <person name="Stenlid J."/>
            <person name="Wiebenga A."/>
            <person name="Xie X."/>
            <person name="Kuees U."/>
            <person name="Hibbett D.S."/>
            <person name="Hoffmeister D."/>
            <person name="Hoegberg N."/>
            <person name="Martin F."/>
            <person name="Grigoriev I.V."/>
            <person name="Watkinson S.C."/>
        </authorList>
    </citation>
    <scope>NUCLEOTIDE SEQUENCE [LARGE SCALE GENOMIC DNA]</scope>
    <source>
        <strain evidence="9">strain S7.3</strain>
    </source>
</reference>
<dbReference type="STRING" id="936435.F8PF16"/>
<dbReference type="PANTHER" id="PTHR28538:SF1">
    <property type="entry name" value="INTEGRAL INNER NUCLEAR MEMBRANE PROTEIN IMA1"/>
    <property type="match status" value="1"/>
</dbReference>
<feature type="domain" description="Ima1 N-terminal" evidence="7">
    <location>
        <begin position="11"/>
        <end position="140"/>
    </location>
</feature>
<name>F8PF16_SERL3</name>
<evidence type="ECO:0000256" key="4">
    <source>
        <dbReference type="ARBA" id="ARBA00023136"/>
    </source>
</evidence>
<sequence length="528" mass="60705">MPALFCRLSCVNCFFCQSSVNPLPTNLKNFRCPHCNCWNRYDASGQIMSDEPAMHDENLNKRSFSRRASPSKDRLPSIYNRGPFCHTCRTNQTLVVQLMSNYLPPPEHPEYAKRVELLPEYRNSLHARYPPVCTNCLPIVEDEIKQKDHMARIQALGGWLKETKGKDKRRQVYETGEEREKLKIEFMAWKIRGCLWAITLMSTWVSYSAGIWNWQMSAFVQMLQPALLVLTLFSLLWTVWDPTYHSLRKAYIQGRDLRVKGKKQYNVLQILAWLSRSITALLLTIPWYYPSWDYLHITSYPSSRLQLYCSISLIFELSVFFASFAVLHIQKPPPIRLLDISSHQPSFARATPESIFRDAHSRSLHTSAAAALSGPDLFSSLSLSSKPVLSPSINPIFGLPSLLSSSTKPINSPQKMDDDGEEADADAMDWTSINPSFSLPMKPKKIVIQDEDDGSWLRPQQFFPPEHPTGLETLFANTKLVDEIPFQKTDGLSLAPRKWIVSHARVWWWAGLLPLLVPIYRWYCYQIL</sequence>
<feature type="transmembrane region" description="Helical" evidence="6">
    <location>
        <begin position="265"/>
        <end position="285"/>
    </location>
</feature>
<dbReference type="EMBL" id="GL945474">
    <property type="protein sequence ID" value="EGO04689.1"/>
    <property type="molecule type" value="Genomic_DNA"/>
</dbReference>
<dbReference type="eggNOG" id="KOG4623">
    <property type="taxonomic scope" value="Eukaryota"/>
</dbReference>
<evidence type="ECO:0000256" key="3">
    <source>
        <dbReference type="ARBA" id="ARBA00022989"/>
    </source>
</evidence>
<evidence type="ECO:0000256" key="2">
    <source>
        <dbReference type="ARBA" id="ARBA00022692"/>
    </source>
</evidence>